<keyword evidence="3" id="KW-1185">Reference proteome</keyword>
<dbReference type="EMBL" id="DF840783">
    <property type="protein sequence ID" value="GAT45098.1"/>
    <property type="molecule type" value="Genomic_DNA"/>
</dbReference>
<dbReference type="Pfam" id="PF20414">
    <property type="entry name" value="DUF6698"/>
    <property type="match status" value="1"/>
</dbReference>
<name>A0ABQ0L1Q4_MYCCL</name>
<reference evidence="2" key="1">
    <citation type="submission" date="2014-09" db="EMBL/GenBank/DDBJ databases">
        <title>Genome sequence of the luminous mushroom Mycena chlorophos for searching fungal bioluminescence genes.</title>
        <authorList>
            <person name="Tanaka Y."/>
            <person name="Kasuga D."/>
            <person name="Oba Y."/>
            <person name="Hase S."/>
            <person name="Sato K."/>
            <person name="Oba Y."/>
            <person name="Sakakibara Y."/>
        </authorList>
    </citation>
    <scope>NUCLEOTIDE SEQUENCE</scope>
</reference>
<proteinExistence type="predicted"/>
<dbReference type="InterPro" id="IPR046521">
    <property type="entry name" value="DUF6698"/>
</dbReference>
<evidence type="ECO:0000313" key="3">
    <source>
        <dbReference type="Proteomes" id="UP000815677"/>
    </source>
</evidence>
<gene>
    <name evidence="2" type="ORF">MCHLO_02691</name>
</gene>
<accession>A0ABQ0L1Q4</accession>
<evidence type="ECO:0000313" key="2">
    <source>
        <dbReference type="EMBL" id="GAT45098.1"/>
    </source>
</evidence>
<sequence length="888" mass="98615">MDEASQGPNEAGLRSSNTATPQAIAEYAQAPAGQPGSGVPEDANERTILNASWPGGFGNETPAADLAAEDLWLSCLPADARRAFLGTAALGIPTPSGTDVSPPFANSPDAALLSFDALVSPSNELASPSWSLWPPMHSRIASSNDVHGASASPTTHSSFPSSLTVPVSADLNPALFRLPPSLTPNSFEISNGSQIFSPSPIVAAPNKPRSKIMLRCVSMAVNDAVLRNFFLTHNDHQHILRYLQSILQSGDELASHIHRFHRQSNILQTHAKASLRFPPQLFYDPETNQSYTPLQLKDFEHKVMQQLLHGCAFLWESQLVDPSQTALVVDTNRPHPALLELMRMLADSEQLNCPRNLVGFPSSAFGALCGPLLYRSLEKVFSGIAPELSEQRVGGIYRPAACLTKSPRSPMTDTNPPSTPSPLPTLTPEQHRFIEDIRCSLGFSTSPLSEISNLHPPNGLKRKAVPPRNASLRGPYEQIVDAAKFTPRGADTYWDMRRILEYGCIKCFEENGYQRLEQIHENERAMYHADIFSKIFATCRIDIMPLLKYLYIESKTSPALWRILGTRLVGAAREARTQDTNTFKTNLRILLPVPTTDFFYPPLELGESKSRRGLNHPQLRMLIMPWKERTYFPPLVYGKPSDPPPALSDEAKAITQRIVANKYEPSSKRFPSFCYREGDWDPNSYQRNLFRNQFIVRGLRLLMVTRTNAGHAAGERDLSTGCLAAIHNLFHVTPHLVAYIVVQIRVSISSVPEWQTCPTGVSRRWIGSRNAHSGRALATKTTTTRMIQATVKTRRRFNAVVEVLRPASPSNLVLGLAIHLLSYLQLWRHPQLLLSTVPFLTLYQTIYPHVLSTRDTLPSLANYILSYSINGMPCCFPFSEHRSRSSAL</sequence>
<dbReference type="Proteomes" id="UP000815677">
    <property type="component" value="Unassembled WGS sequence"/>
</dbReference>
<feature type="region of interest" description="Disordered" evidence="1">
    <location>
        <begin position="1"/>
        <end position="42"/>
    </location>
</feature>
<evidence type="ECO:0000256" key="1">
    <source>
        <dbReference type="SAM" id="MobiDB-lite"/>
    </source>
</evidence>
<protein>
    <submittedName>
        <fullName evidence="2">Uncharacterized protein</fullName>
    </submittedName>
</protein>
<organism evidence="2 3">
    <name type="scientific">Mycena chlorophos</name>
    <name type="common">Agaric fungus</name>
    <name type="synonym">Agaricus chlorophos</name>
    <dbReference type="NCBI Taxonomy" id="658473"/>
    <lineage>
        <taxon>Eukaryota</taxon>
        <taxon>Fungi</taxon>
        <taxon>Dikarya</taxon>
        <taxon>Basidiomycota</taxon>
        <taxon>Agaricomycotina</taxon>
        <taxon>Agaricomycetes</taxon>
        <taxon>Agaricomycetidae</taxon>
        <taxon>Agaricales</taxon>
        <taxon>Marasmiineae</taxon>
        <taxon>Mycenaceae</taxon>
        <taxon>Mycena</taxon>
    </lineage>
</organism>
<feature type="region of interest" description="Disordered" evidence="1">
    <location>
        <begin position="404"/>
        <end position="425"/>
    </location>
</feature>